<organism evidence="4 5">
    <name type="scientific">Geodermatophilus nigrescens</name>
    <dbReference type="NCBI Taxonomy" id="1070870"/>
    <lineage>
        <taxon>Bacteria</taxon>
        <taxon>Bacillati</taxon>
        <taxon>Actinomycetota</taxon>
        <taxon>Actinomycetes</taxon>
        <taxon>Geodermatophilales</taxon>
        <taxon>Geodermatophilaceae</taxon>
        <taxon>Geodermatophilus</taxon>
    </lineage>
</organism>
<keyword evidence="5" id="KW-1185">Reference proteome</keyword>
<evidence type="ECO:0000259" key="3">
    <source>
        <dbReference type="PROSITE" id="PS51186"/>
    </source>
</evidence>
<gene>
    <name evidence="4" type="ORF">SAMN05444351_4506</name>
</gene>
<dbReference type="Pfam" id="PF00583">
    <property type="entry name" value="Acetyltransf_1"/>
    <property type="match status" value="1"/>
</dbReference>
<feature type="domain" description="N-acetyltransferase" evidence="3">
    <location>
        <begin position="10"/>
        <end position="180"/>
    </location>
</feature>
<dbReference type="PANTHER" id="PTHR43877">
    <property type="entry name" value="AMINOALKYLPHOSPHONATE N-ACETYLTRANSFERASE-RELATED-RELATED"/>
    <property type="match status" value="1"/>
</dbReference>
<evidence type="ECO:0000256" key="1">
    <source>
        <dbReference type="ARBA" id="ARBA00022679"/>
    </source>
</evidence>
<dbReference type="STRING" id="1070870.SAMN05444351_4506"/>
<dbReference type="Gene3D" id="3.40.630.30">
    <property type="match status" value="1"/>
</dbReference>
<dbReference type="InterPro" id="IPR050832">
    <property type="entry name" value="Bact_Acetyltransf"/>
</dbReference>
<dbReference type="InterPro" id="IPR016181">
    <property type="entry name" value="Acyl_CoA_acyltransferase"/>
</dbReference>
<keyword evidence="1 4" id="KW-0808">Transferase</keyword>
<evidence type="ECO:0000313" key="5">
    <source>
        <dbReference type="Proteomes" id="UP000184471"/>
    </source>
</evidence>
<dbReference type="SUPFAM" id="SSF55729">
    <property type="entry name" value="Acyl-CoA N-acyltransferases (Nat)"/>
    <property type="match status" value="1"/>
</dbReference>
<evidence type="ECO:0000313" key="4">
    <source>
        <dbReference type="EMBL" id="SHH30081.1"/>
    </source>
</evidence>
<name>A0A1M5RV98_9ACTN</name>
<dbReference type="Proteomes" id="UP000184471">
    <property type="component" value="Unassembled WGS sequence"/>
</dbReference>
<evidence type="ECO:0000256" key="2">
    <source>
        <dbReference type="ARBA" id="ARBA00023315"/>
    </source>
</evidence>
<sequence length="221" mass="23131">MSGTGQRSGVTTRVARPEDLPAVLSLVRQHRAEAHAEGVLTGQTPGAAAAVGFRRLLADPGHRVVLAVLPGDAAPGPDSAGEVAVGLAVLGLDPLSTVLGVPQVTVDNLVVHRDHRRHGAGTALLAAAAAYAEELGALHVVAAVGGHEAERQRFFARMGFAPLTTRRIVPRETLARVLAGRLRGGLSLPRRPVPRRRPPLPRVLPVVVPTDVRPEAPARAR</sequence>
<reference evidence="4 5" key="1">
    <citation type="submission" date="2016-11" db="EMBL/GenBank/DDBJ databases">
        <authorList>
            <person name="Jaros S."/>
            <person name="Januszkiewicz K."/>
            <person name="Wedrychowicz H."/>
        </authorList>
    </citation>
    <scope>NUCLEOTIDE SEQUENCE [LARGE SCALE GENOMIC DNA]</scope>
    <source>
        <strain evidence="4 5">DSM 45408</strain>
    </source>
</reference>
<dbReference type="AlphaFoldDB" id="A0A1M5RV98"/>
<accession>A0A1M5RV98</accession>
<dbReference type="PROSITE" id="PS51186">
    <property type="entry name" value="GNAT"/>
    <property type="match status" value="1"/>
</dbReference>
<protein>
    <submittedName>
        <fullName evidence="4">L-amino acid N-acyltransferase YncA</fullName>
    </submittedName>
</protein>
<keyword evidence="2 4" id="KW-0012">Acyltransferase</keyword>
<dbReference type="GO" id="GO:0016747">
    <property type="term" value="F:acyltransferase activity, transferring groups other than amino-acyl groups"/>
    <property type="evidence" value="ECO:0007669"/>
    <property type="project" value="InterPro"/>
</dbReference>
<dbReference type="InterPro" id="IPR000182">
    <property type="entry name" value="GNAT_dom"/>
</dbReference>
<proteinExistence type="predicted"/>
<dbReference type="EMBL" id="FQVX01000006">
    <property type="protein sequence ID" value="SHH30081.1"/>
    <property type="molecule type" value="Genomic_DNA"/>
</dbReference>